<comment type="caution">
    <text evidence="2">The sequence shown here is derived from an EMBL/GenBank/DDBJ whole genome shotgun (WGS) entry which is preliminary data.</text>
</comment>
<dbReference type="PANTHER" id="PTHR35585">
    <property type="entry name" value="HHE DOMAIN PROTEIN (AFU_ORTHOLOGUE AFUA_4G00730)"/>
    <property type="match status" value="1"/>
</dbReference>
<reference evidence="2 3" key="1">
    <citation type="submission" date="2020-06" db="EMBL/GenBank/DDBJ databases">
        <title>Halomonas sp. QX-1 draft genome sequence.</title>
        <authorList>
            <person name="Qiu X."/>
        </authorList>
    </citation>
    <scope>NUCLEOTIDE SEQUENCE [LARGE SCALE GENOMIC DNA]</scope>
    <source>
        <strain evidence="2 3">QX-1</strain>
    </source>
</reference>
<dbReference type="PANTHER" id="PTHR35585:SF1">
    <property type="entry name" value="HHE DOMAIN PROTEIN (AFU_ORTHOLOGUE AFUA_4G00730)"/>
    <property type="match status" value="1"/>
</dbReference>
<proteinExistence type="predicted"/>
<evidence type="ECO:0000313" key="3">
    <source>
        <dbReference type="Proteomes" id="UP000589984"/>
    </source>
</evidence>
<dbReference type="Gene3D" id="1.20.120.520">
    <property type="entry name" value="nmb1532 protein domain like"/>
    <property type="match status" value="1"/>
</dbReference>
<organism evidence="2 3">
    <name type="scientific">Vreelandella maris</name>
    <dbReference type="NCBI Taxonomy" id="2729617"/>
    <lineage>
        <taxon>Bacteria</taxon>
        <taxon>Pseudomonadati</taxon>
        <taxon>Pseudomonadota</taxon>
        <taxon>Gammaproteobacteria</taxon>
        <taxon>Oceanospirillales</taxon>
        <taxon>Halomonadaceae</taxon>
        <taxon>Vreelandella</taxon>
    </lineage>
</organism>
<protein>
    <submittedName>
        <fullName evidence="2">Hemerythrin domain-containing protein</fullName>
    </submittedName>
</protein>
<evidence type="ECO:0000313" key="2">
    <source>
        <dbReference type="EMBL" id="NVF15902.1"/>
    </source>
</evidence>
<name>A0A7Y6RF64_9GAMM</name>
<sequence length="191" mass="21573">MTQHNPNGSAKDVVDTLTTDHQEMMALAGQIKGSNDPQWRRDMADTLIAEVMRHAVAEEMYVYPAIEKYIPNGTEEVEHDKQEHDEIVQVMKQLEDCNAVDPVFMAQLEKLEGLLSHHADDEESQQFPKMRTHMSGAQLIELGEKVEQAKTLAPTRPHPSAPHSELFHKSVGAGVGMVDRLRDKLTRRKTK</sequence>
<dbReference type="AlphaFoldDB" id="A0A7Y6RF64"/>
<dbReference type="InterPro" id="IPR012312">
    <property type="entry name" value="Hemerythrin-like"/>
</dbReference>
<feature type="domain" description="Hemerythrin-like" evidence="1">
    <location>
        <begin position="13"/>
        <end position="129"/>
    </location>
</feature>
<keyword evidence="3" id="KW-1185">Reference proteome</keyword>
<dbReference type="Proteomes" id="UP000589984">
    <property type="component" value="Unassembled WGS sequence"/>
</dbReference>
<evidence type="ECO:0000259" key="1">
    <source>
        <dbReference type="Pfam" id="PF01814"/>
    </source>
</evidence>
<gene>
    <name evidence="2" type="ORF">HUO07_17255</name>
</gene>
<accession>A0A7Y6RF64</accession>
<dbReference type="RefSeq" id="WP_176304586.1">
    <property type="nucleotide sequence ID" value="NZ_CAXBNY010000073.1"/>
</dbReference>
<dbReference type="EMBL" id="JABWCV010000025">
    <property type="protein sequence ID" value="NVF15902.1"/>
    <property type="molecule type" value="Genomic_DNA"/>
</dbReference>
<dbReference type="Pfam" id="PF01814">
    <property type="entry name" value="Hemerythrin"/>
    <property type="match status" value="1"/>
</dbReference>